<evidence type="ECO:0000313" key="3">
    <source>
        <dbReference type="Proteomes" id="UP000077069"/>
    </source>
</evidence>
<protein>
    <submittedName>
        <fullName evidence="2">Uncharacterized protein</fullName>
    </submittedName>
</protein>
<dbReference type="RefSeq" id="XP_018033855.1">
    <property type="nucleotide sequence ID" value="XM_018187629.1"/>
</dbReference>
<feature type="compositionally biased region" description="Basic residues" evidence="1">
    <location>
        <begin position="198"/>
        <end position="218"/>
    </location>
</feature>
<sequence length="218" mass="24773">MVFYSYRCMLGLVSQLTTLFFISQLHSPLRPTRKHWLLLHTIRSSSLHHHLAKAPSSSTMSPREVEHSTPLLKLLQNYNRTRSTRIPGNLPRPAQIPRLCLPPLNPPPFNVSQHLLQGPQLSSSTTHASSKLQTRLHSAPASKPTPRKRTPVQIALERAAIQGYHLGTPDKRIAVLEREVRCLREAMKRPKQSVGVWGKKREKASVGKRGHVRAWRDR</sequence>
<accession>A0A177C9U2</accession>
<name>A0A177C9U2_9PLEO</name>
<dbReference type="AlphaFoldDB" id="A0A177C9U2"/>
<feature type="region of interest" description="Disordered" evidence="1">
    <location>
        <begin position="188"/>
        <end position="218"/>
    </location>
</feature>
<dbReference type="Proteomes" id="UP000077069">
    <property type="component" value="Unassembled WGS sequence"/>
</dbReference>
<feature type="region of interest" description="Disordered" evidence="1">
    <location>
        <begin position="120"/>
        <end position="149"/>
    </location>
</feature>
<evidence type="ECO:0000313" key="2">
    <source>
        <dbReference type="EMBL" id="OAG03490.1"/>
    </source>
</evidence>
<gene>
    <name evidence="2" type="ORF">CC84DRAFT_852697</name>
</gene>
<dbReference type="InParanoid" id="A0A177C9U2"/>
<keyword evidence="3" id="KW-1185">Reference proteome</keyword>
<feature type="compositionally biased region" description="Polar residues" evidence="1">
    <location>
        <begin position="120"/>
        <end position="136"/>
    </location>
</feature>
<reference evidence="2 3" key="1">
    <citation type="submission" date="2016-05" db="EMBL/GenBank/DDBJ databases">
        <title>Comparative analysis of secretome profiles of manganese(II)-oxidizing ascomycete fungi.</title>
        <authorList>
            <consortium name="DOE Joint Genome Institute"/>
            <person name="Zeiner C.A."/>
            <person name="Purvine S.O."/>
            <person name="Zink E.M."/>
            <person name="Wu S."/>
            <person name="Pasa-Tolic L."/>
            <person name="Chaput D.L."/>
            <person name="Haridas S."/>
            <person name="Grigoriev I.V."/>
            <person name="Santelli C.M."/>
            <person name="Hansel C.M."/>
        </authorList>
    </citation>
    <scope>NUCLEOTIDE SEQUENCE [LARGE SCALE GENOMIC DNA]</scope>
    <source>
        <strain evidence="2 3">AP3s5-JAC2a</strain>
    </source>
</reference>
<dbReference type="EMBL" id="KV441554">
    <property type="protein sequence ID" value="OAG03490.1"/>
    <property type="molecule type" value="Genomic_DNA"/>
</dbReference>
<proteinExistence type="predicted"/>
<evidence type="ECO:0000256" key="1">
    <source>
        <dbReference type="SAM" id="MobiDB-lite"/>
    </source>
</evidence>
<dbReference type="GeneID" id="28771115"/>
<organism evidence="2 3">
    <name type="scientific">Paraphaeosphaeria sporulosa</name>
    <dbReference type="NCBI Taxonomy" id="1460663"/>
    <lineage>
        <taxon>Eukaryota</taxon>
        <taxon>Fungi</taxon>
        <taxon>Dikarya</taxon>
        <taxon>Ascomycota</taxon>
        <taxon>Pezizomycotina</taxon>
        <taxon>Dothideomycetes</taxon>
        <taxon>Pleosporomycetidae</taxon>
        <taxon>Pleosporales</taxon>
        <taxon>Massarineae</taxon>
        <taxon>Didymosphaeriaceae</taxon>
        <taxon>Paraphaeosphaeria</taxon>
    </lineage>
</organism>